<accession>A0A5A7RKK8</accession>
<gene>
    <name evidence="3" type="ORF">STAS_35567</name>
</gene>
<keyword evidence="4" id="KW-1185">Reference proteome</keyword>
<dbReference type="InterPro" id="IPR045258">
    <property type="entry name" value="ACAP1/2/3-like"/>
</dbReference>
<dbReference type="GO" id="GO:0046872">
    <property type="term" value="F:metal ion binding"/>
    <property type="evidence" value="ECO:0007669"/>
    <property type="project" value="UniProtKB-KW"/>
</dbReference>
<evidence type="ECO:0000256" key="2">
    <source>
        <dbReference type="ARBA" id="ARBA00022833"/>
    </source>
</evidence>
<dbReference type="AlphaFoldDB" id="A0A5A7RKK8"/>
<proteinExistence type="predicted"/>
<sequence>MCCGCADEKASVLEQRVVRNCLFYSYDDYGLQPCCSRCSEGLGEGYDGDIAFASAPETFGGEHNYPISVAFGGPVITKFTIALREIGKYKEVLRSQVEHLLNERLLQFFNLDLHDVKLVCRRHGNALTRLVFFMIRMVSIINCRVAI</sequence>
<dbReference type="Gene3D" id="1.20.1270.60">
    <property type="entry name" value="Arfaptin homology (AH) domain/BAR domain"/>
    <property type="match status" value="1"/>
</dbReference>
<evidence type="ECO:0000313" key="3">
    <source>
        <dbReference type="EMBL" id="GER57741.1"/>
    </source>
</evidence>
<reference evidence="4" key="1">
    <citation type="journal article" date="2019" name="Curr. Biol.">
        <title>Genome Sequence of Striga asiatica Provides Insight into the Evolution of Plant Parasitism.</title>
        <authorList>
            <person name="Yoshida S."/>
            <person name="Kim S."/>
            <person name="Wafula E.K."/>
            <person name="Tanskanen J."/>
            <person name="Kim Y.M."/>
            <person name="Honaas L."/>
            <person name="Yang Z."/>
            <person name="Spallek T."/>
            <person name="Conn C.E."/>
            <person name="Ichihashi Y."/>
            <person name="Cheong K."/>
            <person name="Cui S."/>
            <person name="Der J.P."/>
            <person name="Gundlach H."/>
            <person name="Jiao Y."/>
            <person name="Hori C."/>
            <person name="Ishida J.K."/>
            <person name="Kasahara H."/>
            <person name="Kiba T."/>
            <person name="Kim M.S."/>
            <person name="Koo N."/>
            <person name="Laohavisit A."/>
            <person name="Lee Y.H."/>
            <person name="Lumba S."/>
            <person name="McCourt P."/>
            <person name="Mortimer J.C."/>
            <person name="Mutuku J.M."/>
            <person name="Nomura T."/>
            <person name="Sasaki-Sekimoto Y."/>
            <person name="Seto Y."/>
            <person name="Wang Y."/>
            <person name="Wakatake T."/>
            <person name="Sakakibara H."/>
            <person name="Demura T."/>
            <person name="Yamaguchi S."/>
            <person name="Yoneyama K."/>
            <person name="Manabe R.I."/>
            <person name="Nelson D.C."/>
            <person name="Schulman A.H."/>
            <person name="Timko M.P."/>
            <person name="dePamphilis C.W."/>
            <person name="Choi D."/>
            <person name="Shirasu K."/>
        </authorList>
    </citation>
    <scope>NUCLEOTIDE SEQUENCE [LARGE SCALE GENOMIC DNA]</scope>
    <source>
        <strain evidence="4">cv. UVA1</strain>
    </source>
</reference>
<organism evidence="3 4">
    <name type="scientific">Striga asiatica</name>
    <name type="common">Asiatic witchweed</name>
    <name type="synonym">Buchnera asiatica</name>
    <dbReference type="NCBI Taxonomy" id="4170"/>
    <lineage>
        <taxon>Eukaryota</taxon>
        <taxon>Viridiplantae</taxon>
        <taxon>Streptophyta</taxon>
        <taxon>Embryophyta</taxon>
        <taxon>Tracheophyta</taxon>
        <taxon>Spermatophyta</taxon>
        <taxon>Magnoliopsida</taxon>
        <taxon>eudicotyledons</taxon>
        <taxon>Gunneridae</taxon>
        <taxon>Pentapetalae</taxon>
        <taxon>asterids</taxon>
        <taxon>lamiids</taxon>
        <taxon>Lamiales</taxon>
        <taxon>Orobanchaceae</taxon>
        <taxon>Buchnereae</taxon>
        <taxon>Striga</taxon>
    </lineage>
</organism>
<evidence type="ECO:0000256" key="1">
    <source>
        <dbReference type="ARBA" id="ARBA00022723"/>
    </source>
</evidence>
<comment type="caution">
    <text evidence="3">The sequence shown here is derived from an EMBL/GenBank/DDBJ whole genome shotgun (WGS) entry which is preliminary data.</text>
</comment>
<dbReference type="InterPro" id="IPR027267">
    <property type="entry name" value="AH/BAR_dom_sf"/>
</dbReference>
<dbReference type="PANTHER" id="PTHR23180:SF160">
    <property type="entry name" value="ADP-RIBOSYLATION FACTOR GTPASE-ACTIVATING PROTEIN EFFECTOR PROTEIN 1"/>
    <property type="match status" value="1"/>
</dbReference>
<dbReference type="Proteomes" id="UP000325081">
    <property type="component" value="Unassembled WGS sequence"/>
</dbReference>
<keyword evidence="1" id="KW-0479">Metal-binding</keyword>
<dbReference type="PANTHER" id="PTHR23180">
    <property type="entry name" value="CENTAURIN/ARF"/>
    <property type="match status" value="1"/>
</dbReference>
<protein>
    <submittedName>
        <fullName evidence="3">ADP-ribosylation factor GTPase-activating protein AGD3</fullName>
    </submittedName>
</protein>
<dbReference type="GO" id="GO:0005096">
    <property type="term" value="F:GTPase activator activity"/>
    <property type="evidence" value="ECO:0007669"/>
    <property type="project" value="InterPro"/>
</dbReference>
<dbReference type="SUPFAM" id="SSF103657">
    <property type="entry name" value="BAR/IMD domain-like"/>
    <property type="match status" value="1"/>
</dbReference>
<dbReference type="EMBL" id="BKCP01013625">
    <property type="protein sequence ID" value="GER57741.1"/>
    <property type="molecule type" value="Genomic_DNA"/>
</dbReference>
<name>A0A5A7RKK8_STRAF</name>
<keyword evidence="2" id="KW-0862">Zinc</keyword>
<evidence type="ECO:0000313" key="4">
    <source>
        <dbReference type="Proteomes" id="UP000325081"/>
    </source>
</evidence>
<dbReference type="OrthoDB" id="194358at2759"/>